<accession>A0A0D3KUU5</accession>
<evidence type="ECO:0000313" key="3">
    <source>
        <dbReference type="EnsemblProtists" id="EOD39530"/>
    </source>
</evidence>
<dbReference type="EnsemblProtists" id="EOD39530">
    <property type="protein sequence ID" value="EOD39530"/>
    <property type="gene ID" value="EMIHUDRAFT_200025"/>
</dbReference>
<keyword evidence="2" id="KW-0472">Membrane</keyword>
<feature type="region of interest" description="Disordered" evidence="1">
    <location>
        <begin position="180"/>
        <end position="201"/>
    </location>
</feature>
<dbReference type="GeneID" id="17284801"/>
<reference evidence="4" key="1">
    <citation type="journal article" date="2013" name="Nature">
        <title>Pan genome of the phytoplankton Emiliania underpins its global distribution.</title>
        <authorList>
            <person name="Read B.A."/>
            <person name="Kegel J."/>
            <person name="Klute M.J."/>
            <person name="Kuo A."/>
            <person name="Lefebvre S.C."/>
            <person name="Maumus F."/>
            <person name="Mayer C."/>
            <person name="Miller J."/>
            <person name="Monier A."/>
            <person name="Salamov A."/>
            <person name="Young J."/>
            <person name="Aguilar M."/>
            <person name="Claverie J.M."/>
            <person name="Frickenhaus S."/>
            <person name="Gonzalez K."/>
            <person name="Herman E.K."/>
            <person name="Lin Y.C."/>
            <person name="Napier J."/>
            <person name="Ogata H."/>
            <person name="Sarno A.F."/>
            <person name="Shmutz J."/>
            <person name="Schroeder D."/>
            <person name="de Vargas C."/>
            <person name="Verret F."/>
            <person name="von Dassow P."/>
            <person name="Valentin K."/>
            <person name="Van de Peer Y."/>
            <person name="Wheeler G."/>
            <person name="Dacks J.B."/>
            <person name="Delwiche C.F."/>
            <person name="Dyhrman S.T."/>
            <person name="Glockner G."/>
            <person name="John U."/>
            <person name="Richards T."/>
            <person name="Worden A.Z."/>
            <person name="Zhang X."/>
            <person name="Grigoriev I.V."/>
            <person name="Allen A.E."/>
            <person name="Bidle K."/>
            <person name="Borodovsky M."/>
            <person name="Bowler C."/>
            <person name="Brownlee C."/>
            <person name="Cock J.M."/>
            <person name="Elias M."/>
            <person name="Gladyshev V.N."/>
            <person name="Groth M."/>
            <person name="Guda C."/>
            <person name="Hadaegh A."/>
            <person name="Iglesias-Rodriguez M.D."/>
            <person name="Jenkins J."/>
            <person name="Jones B.M."/>
            <person name="Lawson T."/>
            <person name="Leese F."/>
            <person name="Lindquist E."/>
            <person name="Lobanov A."/>
            <person name="Lomsadze A."/>
            <person name="Malik S.B."/>
            <person name="Marsh M.E."/>
            <person name="Mackinder L."/>
            <person name="Mock T."/>
            <person name="Mueller-Roeber B."/>
            <person name="Pagarete A."/>
            <person name="Parker M."/>
            <person name="Probert I."/>
            <person name="Quesneville H."/>
            <person name="Raines C."/>
            <person name="Rensing S.A."/>
            <person name="Riano-Pachon D.M."/>
            <person name="Richier S."/>
            <person name="Rokitta S."/>
            <person name="Shiraiwa Y."/>
            <person name="Soanes D.M."/>
            <person name="van der Giezen M."/>
            <person name="Wahlund T.M."/>
            <person name="Williams B."/>
            <person name="Wilson W."/>
            <person name="Wolfe G."/>
            <person name="Wurch L.L."/>
        </authorList>
    </citation>
    <scope>NUCLEOTIDE SEQUENCE</scope>
</reference>
<evidence type="ECO:0000256" key="1">
    <source>
        <dbReference type="SAM" id="MobiDB-lite"/>
    </source>
</evidence>
<dbReference type="Proteomes" id="UP000013827">
    <property type="component" value="Unassembled WGS sequence"/>
</dbReference>
<organism evidence="3 4">
    <name type="scientific">Emiliania huxleyi (strain CCMP1516)</name>
    <dbReference type="NCBI Taxonomy" id="280463"/>
    <lineage>
        <taxon>Eukaryota</taxon>
        <taxon>Haptista</taxon>
        <taxon>Haptophyta</taxon>
        <taxon>Prymnesiophyceae</taxon>
        <taxon>Isochrysidales</taxon>
        <taxon>Noelaerhabdaceae</taxon>
        <taxon>Emiliania</taxon>
    </lineage>
</organism>
<keyword evidence="2" id="KW-0812">Transmembrane</keyword>
<keyword evidence="2" id="KW-1133">Transmembrane helix</keyword>
<protein>
    <submittedName>
        <fullName evidence="3">Uncharacterized protein</fullName>
    </submittedName>
</protein>
<reference evidence="3" key="2">
    <citation type="submission" date="2024-10" db="UniProtKB">
        <authorList>
            <consortium name="EnsemblProtists"/>
        </authorList>
    </citation>
    <scope>IDENTIFICATION</scope>
</reference>
<sequence length="231" mass="22656">MTRKEKEKGASRKPDGGAAIGSAVDGCILGGALGGIFASGQALQLGLVGGGIFVLRSAARSAISLGGFLSFYNGGTCSLERARGKKDAFNPFAVGGLIGIAGGLPGYLTPMPHAPYLYRNTRALAGAGLSSALLCSALPFLFGGGTSREEAPGAPPVAAPEERVTPPAALPHALESAAGELAPAPAFDESPPSVDPAAGWGIAPSDGAVLAPVAAPAGGGGEALVDKWAAK</sequence>
<dbReference type="KEGG" id="ehx:EMIHUDRAFT_200025"/>
<dbReference type="RefSeq" id="XP_005791959.1">
    <property type="nucleotide sequence ID" value="XM_005791902.1"/>
</dbReference>
<dbReference type="AlphaFoldDB" id="A0A0D3KUU5"/>
<feature type="transmembrane region" description="Helical" evidence="2">
    <location>
        <begin position="123"/>
        <end position="142"/>
    </location>
</feature>
<keyword evidence="4" id="KW-1185">Reference proteome</keyword>
<dbReference type="HOGENOM" id="CLU_1201732_0_0_1"/>
<dbReference type="PaxDb" id="2903-EOD39530"/>
<evidence type="ECO:0000313" key="4">
    <source>
        <dbReference type="Proteomes" id="UP000013827"/>
    </source>
</evidence>
<feature type="transmembrane region" description="Helical" evidence="2">
    <location>
        <begin position="88"/>
        <end position="108"/>
    </location>
</feature>
<proteinExistence type="predicted"/>
<evidence type="ECO:0000256" key="2">
    <source>
        <dbReference type="SAM" id="Phobius"/>
    </source>
</evidence>
<name>A0A0D3KUU5_EMIH1</name>